<proteinExistence type="inferred from homology"/>
<evidence type="ECO:0000259" key="3">
    <source>
        <dbReference type="Pfam" id="PF01979"/>
    </source>
</evidence>
<dbReference type="OrthoDB" id="9787621at2"/>
<dbReference type="GO" id="GO:0016810">
    <property type="term" value="F:hydrolase activity, acting on carbon-nitrogen (but not peptide) bonds"/>
    <property type="evidence" value="ECO:0007669"/>
    <property type="project" value="InterPro"/>
</dbReference>
<gene>
    <name evidence="4" type="ORF">A8C75_13305</name>
</gene>
<name>A0A1A9EZT5_9GAMM</name>
<dbReference type="Proteomes" id="UP000078070">
    <property type="component" value="Chromosome"/>
</dbReference>
<sequence>MSTTRITGRYVIGFDGTGHRLLENGEVVYQDDRIIFCGFGYGGQVDHEIDAGNAIVGPGFIDLDALADLDSTVLAFDNGPAWRCGRVWASSYVEQGPREVYDRNDEDFMKRYAYAQLLHNGITTALPITSLLYREWAETHDEFARASDIAAEMGLRVYLGPAYRTGLSMIRPDGRFDMHWDEARGLQGLDDAIRFAQDYDNSHKGLVRAMLAPDRIEGCTQELLERTRDASAALQCPVRLHCCQSQLEVDTMEQRFGTSSLALLQEIGFLGPRTLLPHGLFLGGAQARRENIEQELDSLRDSGSTLVHCPIVFGRSGKALNSFSRLRQRGINIGLGTDTFPADLIRNMHAGVMLNRVQEDNAQAVSAADFYNAATLDGARALGREDLGRLAPGAKADITVFDLSGFHLGQRVDPIQTMVMNGSGSDFKTVIVDGRIRVEDYRIEGVPYADWHRRAQDQYDRLRASYPERTHLHPPVEDIFTPSFAPLRAGEDQ</sequence>
<dbReference type="KEGG" id="mars:A8C75_13305"/>
<comment type="similarity">
    <text evidence="1">Belongs to the metallo-dependent hydrolases superfamily. ATZ/TRZ family.</text>
</comment>
<organism evidence="4 5">
    <name type="scientific">Marinobacterium aestuarii</name>
    <dbReference type="NCBI Taxonomy" id="1821621"/>
    <lineage>
        <taxon>Bacteria</taxon>
        <taxon>Pseudomonadati</taxon>
        <taxon>Pseudomonadota</taxon>
        <taxon>Gammaproteobacteria</taxon>
        <taxon>Oceanospirillales</taxon>
        <taxon>Oceanospirillaceae</taxon>
        <taxon>Marinobacterium</taxon>
    </lineage>
</organism>
<dbReference type="InterPro" id="IPR050287">
    <property type="entry name" value="MTA/SAH_deaminase"/>
</dbReference>
<feature type="domain" description="Amidohydrolase-related" evidence="3">
    <location>
        <begin position="108"/>
        <end position="436"/>
    </location>
</feature>
<evidence type="ECO:0000313" key="5">
    <source>
        <dbReference type="Proteomes" id="UP000078070"/>
    </source>
</evidence>
<keyword evidence="5" id="KW-1185">Reference proteome</keyword>
<dbReference type="EMBL" id="CP015839">
    <property type="protein sequence ID" value="ANG63352.1"/>
    <property type="molecule type" value="Genomic_DNA"/>
</dbReference>
<dbReference type="Gene3D" id="2.30.40.10">
    <property type="entry name" value="Urease, subunit C, domain 1"/>
    <property type="match status" value="1"/>
</dbReference>
<keyword evidence="2 4" id="KW-0378">Hydrolase</keyword>
<dbReference type="STRING" id="1821621.A8C75_13305"/>
<dbReference type="SUPFAM" id="SSF51338">
    <property type="entry name" value="Composite domain of metallo-dependent hydrolases"/>
    <property type="match status" value="1"/>
</dbReference>
<reference evidence="5" key="1">
    <citation type="submission" date="2016-05" db="EMBL/GenBank/DDBJ databases">
        <authorList>
            <person name="Baek K."/>
            <person name="Yang S.-J."/>
        </authorList>
    </citation>
    <scope>NUCLEOTIDE SEQUENCE [LARGE SCALE GENOMIC DNA]</scope>
    <source>
        <strain evidence="5">ST58-10</strain>
    </source>
</reference>
<dbReference type="Pfam" id="PF01979">
    <property type="entry name" value="Amidohydro_1"/>
    <property type="match status" value="1"/>
</dbReference>
<dbReference type="InterPro" id="IPR011059">
    <property type="entry name" value="Metal-dep_hydrolase_composite"/>
</dbReference>
<accession>A0A1A9EZT5</accession>
<dbReference type="RefSeq" id="WP_067383192.1">
    <property type="nucleotide sequence ID" value="NZ_CP015839.1"/>
</dbReference>
<dbReference type="AlphaFoldDB" id="A0A1A9EZT5"/>
<dbReference type="SUPFAM" id="SSF51556">
    <property type="entry name" value="Metallo-dependent hydrolases"/>
    <property type="match status" value="1"/>
</dbReference>
<reference evidence="4 5" key="2">
    <citation type="journal article" date="2018" name="Int. J. Syst. Evol. Microbiol.">
        <title>Marinobacterium aestuarii sp. nov., a benzene-degrading marine bacterium isolated from estuary sediment.</title>
        <authorList>
            <person name="Bae S.S."/>
            <person name="Jung J."/>
            <person name="Chung D."/>
            <person name="Baek K."/>
        </authorList>
    </citation>
    <scope>NUCLEOTIDE SEQUENCE [LARGE SCALE GENOMIC DNA]</scope>
    <source>
        <strain evidence="4 5">ST58-10</strain>
    </source>
</reference>
<evidence type="ECO:0000313" key="4">
    <source>
        <dbReference type="EMBL" id="ANG63352.1"/>
    </source>
</evidence>
<dbReference type="PANTHER" id="PTHR43794:SF11">
    <property type="entry name" value="AMIDOHYDROLASE-RELATED DOMAIN-CONTAINING PROTEIN"/>
    <property type="match status" value="1"/>
</dbReference>
<dbReference type="NCBIfam" id="NF004801">
    <property type="entry name" value="PRK06151.1"/>
    <property type="match status" value="1"/>
</dbReference>
<evidence type="ECO:0000256" key="1">
    <source>
        <dbReference type="ARBA" id="ARBA00006745"/>
    </source>
</evidence>
<dbReference type="Gene3D" id="3.20.20.140">
    <property type="entry name" value="Metal-dependent hydrolases"/>
    <property type="match status" value="1"/>
</dbReference>
<evidence type="ECO:0000256" key="2">
    <source>
        <dbReference type="ARBA" id="ARBA00022801"/>
    </source>
</evidence>
<dbReference type="InterPro" id="IPR006680">
    <property type="entry name" value="Amidohydro-rel"/>
</dbReference>
<dbReference type="InterPro" id="IPR032466">
    <property type="entry name" value="Metal_Hydrolase"/>
</dbReference>
<dbReference type="PANTHER" id="PTHR43794">
    <property type="entry name" value="AMINOHYDROLASE SSNA-RELATED"/>
    <property type="match status" value="1"/>
</dbReference>
<protein>
    <submittedName>
        <fullName evidence="4">N-ethylammeline chlorohydrolase</fullName>
    </submittedName>
</protein>